<evidence type="ECO:0000313" key="3">
    <source>
        <dbReference type="Proteomes" id="UP001148838"/>
    </source>
</evidence>
<name>A0ABQ8S4N6_PERAM</name>
<gene>
    <name evidence="2" type="ORF">ANN_25830</name>
</gene>
<protein>
    <submittedName>
        <fullName evidence="2">Uncharacterized protein</fullName>
    </submittedName>
</protein>
<evidence type="ECO:0000256" key="1">
    <source>
        <dbReference type="SAM" id="Phobius"/>
    </source>
</evidence>
<dbReference type="EMBL" id="JAJSOF020000036">
    <property type="protein sequence ID" value="KAJ4428837.1"/>
    <property type="molecule type" value="Genomic_DNA"/>
</dbReference>
<keyword evidence="3" id="KW-1185">Reference proteome</keyword>
<keyword evidence="1" id="KW-0812">Transmembrane</keyword>
<evidence type="ECO:0000313" key="2">
    <source>
        <dbReference type="EMBL" id="KAJ4428837.1"/>
    </source>
</evidence>
<accession>A0ABQ8S4N6</accession>
<feature type="transmembrane region" description="Helical" evidence="1">
    <location>
        <begin position="38"/>
        <end position="58"/>
    </location>
</feature>
<proteinExistence type="predicted"/>
<dbReference type="Proteomes" id="UP001148838">
    <property type="component" value="Unassembled WGS sequence"/>
</dbReference>
<reference evidence="2 3" key="1">
    <citation type="journal article" date="2022" name="Allergy">
        <title>Genome assembly and annotation of Periplaneta americana reveal a comprehensive cockroach allergen profile.</title>
        <authorList>
            <person name="Wang L."/>
            <person name="Xiong Q."/>
            <person name="Saelim N."/>
            <person name="Wang L."/>
            <person name="Nong W."/>
            <person name="Wan A.T."/>
            <person name="Shi M."/>
            <person name="Liu X."/>
            <person name="Cao Q."/>
            <person name="Hui J.H.L."/>
            <person name="Sookrung N."/>
            <person name="Leung T.F."/>
            <person name="Tungtrongchitr A."/>
            <person name="Tsui S.K.W."/>
        </authorList>
    </citation>
    <scope>NUCLEOTIDE SEQUENCE [LARGE SCALE GENOMIC DNA]</scope>
    <source>
        <strain evidence="2">PWHHKU_190912</strain>
    </source>
</reference>
<keyword evidence="1" id="KW-1133">Transmembrane helix</keyword>
<comment type="caution">
    <text evidence="2">The sequence shown here is derived from an EMBL/GenBank/DDBJ whole genome shotgun (WGS) entry which is preliminary data.</text>
</comment>
<sequence length="75" mass="8791">MSTIAGCLFHLVQAFWGRIQLEGINEDYMREENSELRVHFHSLIALIFISVDVTLAFYQLREVVEEELLPIFDYA</sequence>
<keyword evidence="1" id="KW-0472">Membrane</keyword>
<organism evidence="2 3">
    <name type="scientific">Periplaneta americana</name>
    <name type="common">American cockroach</name>
    <name type="synonym">Blatta americana</name>
    <dbReference type="NCBI Taxonomy" id="6978"/>
    <lineage>
        <taxon>Eukaryota</taxon>
        <taxon>Metazoa</taxon>
        <taxon>Ecdysozoa</taxon>
        <taxon>Arthropoda</taxon>
        <taxon>Hexapoda</taxon>
        <taxon>Insecta</taxon>
        <taxon>Pterygota</taxon>
        <taxon>Neoptera</taxon>
        <taxon>Polyneoptera</taxon>
        <taxon>Dictyoptera</taxon>
        <taxon>Blattodea</taxon>
        <taxon>Blattoidea</taxon>
        <taxon>Blattidae</taxon>
        <taxon>Blattinae</taxon>
        <taxon>Periplaneta</taxon>
    </lineage>
</organism>